<dbReference type="EMBL" id="CAJZBQ010000063">
    <property type="protein sequence ID" value="CAG9336026.1"/>
    <property type="molecule type" value="Genomic_DNA"/>
</dbReference>
<reference evidence="1" key="1">
    <citation type="submission" date="2021-09" db="EMBL/GenBank/DDBJ databases">
        <authorList>
            <consortium name="AG Swart"/>
            <person name="Singh M."/>
            <person name="Singh A."/>
            <person name="Seah K."/>
            <person name="Emmerich C."/>
        </authorList>
    </citation>
    <scope>NUCLEOTIDE SEQUENCE</scope>
    <source>
        <strain evidence="1">ATCC30299</strain>
    </source>
</reference>
<keyword evidence="2" id="KW-1185">Reference proteome</keyword>
<proteinExistence type="predicted"/>
<evidence type="ECO:0008006" key="3">
    <source>
        <dbReference type="Google" id="ProtNLM"/>
    </source>
</evidence>
<sequence length="225" mass="26307">MKKRIQRKKHILEYSEFGLGDLLNSSSIFKTVTPESLSKFTNTMKENNDSQKFGIENRQRSESFYELNQQNIDNFKQKSTAFSIRKKFSNKSSLRKKIISIETPNDYFKENEKTVNTSIPTIRYQEFRQIHERPKTSTKFNNGAGETSFKEVFRLYRPQFINLSKRSKLRFYSTINTHVTDVLKAPAEKPILRIQSTHRKQKPKAKGSVSPEGSISFSDVYWKIG</sequence>
<accession>A0AAU9KCN2</accession>
<dbReference type="AlphaFoldDB" id="A0AAU9KCN2"/>
<name>A0AAU9KCN2_9CILI</name>
<comment type="caution">
    <text evidence="1">The sequence shown here is derived from an EMBL/GenBank/DDBJ whole genome shotgun (WGS) entry which is preliminary data.</text>
</comment>
<evidence type="ECO:0000313" key="2">
    <source>
        <dbReference type="Proteomes" id="UP001162131"/>
    </source>
</evidence>
<gene>
    <name evidence="1" type="ORF">BSTOLATCC_MIC65333</name>
</gene>
<evidence type="ECO:0000313" key="1">
    <source>
        <dbReference type="EMBL" id="CAG9336026.1"/>
    </source>
</evidence>
<dbReference type="Proteomes" id="UP001162131">
    <property type="component" value="Unassembled WGS sequence"/>
</dbReference>
<protein>
    <recommendedName>
        <fullName evidence="3">TPX2 central domain-containing protein</fullName>
    </recommendedName>
</protein>
<organism evidence="1 2">
    <name type="scientific">Blepharisma stoltei</name>
    <dbReference type="NCBI Taxonomy" id="1481888"/>
    <lineage>
        <taxon>Eukaryota</taxon>
        <taxon>Sar</taxon>
        <taxon>Alveolata</taxon>
        <taxon>Ciliophora</taxon>
        <taxon>Postciliodesmatophora</taxon>
        <taxon>Heterotrichea</taxon>
        <taxon>Heterotrichida</taxon>
        <taxon>Blepharismidae</taxon>
        <taxon>Blepharisma</taxon>
    </lineage>
</organism>